<evidence type="ECO:0000313" key="1">
    <source>
        <dbReference type="EMBL" id="CAE7933675.1"/>
    </source>
</evidence>
<protein>
    <submittedName>
        <fullName evidence="1">RlmJ protein</fullName>
    </submittedName>
</protein>
<dbReference type="EMBL" id="CAJNJA010082919">
    <property type="protein sequence ID" value="CAE7933675.1"/>
    <property type="molecule type" value="Genomic_DNA"/>
</dbReference>
<reference evidence="1" key="1">
    <citation type="submission" date="2021-02" db="EMBL/GenBank/DDBJ databases">
        <authorList>
            <person name="Dougan E. K."/>
            <person name="Rhodes N."/>
            <person name="Thang M."/>
            <person name="Chan C."/>
        </authorList>
    </citation>
    <scope>NUCLEOTIDE SEQUENCE</scope>
</reference>
<name>A0A813BYF9_9DINO</name>
<gene>
    <name evidence="1" type="primary">rlmJ</name>
    <name evidence="1" type="ORF">SNEC2469_LOCUS32599</name>
</gene>
<dbReference type="Proteomes" id="UP000601435">
    <property type="component" value="Unassembled WGS sequence"/>
</dbReference>
<dbReference type="AlphaFoldDB" id="A0A813BYF9"/>
<dbReference type="OrthoDB" id="443706at2759"/>
<keyword evidence="2" id="KW-1185">Reference proteome</keyword>
<accession>A0A813BYF9</accession>
<sequence length="295" mass="31705">MGSKGEYSGDGAIRRAAEMEEASKLYARRLVGPGDALSGRVRASVAKEAYAALGKRDAWLPFRKASPKDSGLLDRMLAAEQSEQTFTGECSEMLACVVHAIVHLQPITNADWYATSMERVADELIASGELEPKATLADKAMRMSEIIAVAAGGAGLAAYYKALGKPLPPLPAATDGEPFFKGLKDFYSGDVVVEAGYGYSLNPKGGSKISEAAVKKTGWKSLADFKPTIDSMDPFSKMSLTPYSCWIQQQWMEALYIPLRDVVNFSAKPPPSRCLSRSDLEVVAAAYAGAVTCHF</sequence>
<comment type="caution">
    <text evidence="1">The sequence shown here is derived from an EMBL/GenBank/DDBJ whole genome shotgun (WGS) entry which is preliminary data.</text>
</comment>
<proteinExistence type="predicted"/>
<organism evidence="1 2">
    <name type="scientific">Symbiodinium necroappetens</name>
    <dbReference type="NCBI Taxonomy" id="1628268"/>
    <lineage>
        <taxon>Eukaryota</taxon>
        <taxon>Sar</taxon>
        <taxon>Alveolata</taxon>
        <taxon>Dinophyceae</taxon>
        <taxon>Suessiales</taxon>
        <taxon>Symbiodiniaceae</taxon>
        <taxon>Symbiodinium</taxon>
    </lineage>
</organism>
<evidence type="ECO:0000313" key="2">
    <source>
        <dbReference type="Proteomes" id="UP000601435"/>
    </source>
</evidence>